<dbReference type="PANTHER" id="PTHR10993:SF7">
    <property type="entry name" value="LIPOYLTRANSFERASE 2, MITOCHONDRIAL-RELATED"/>
    <property type="match status" value="1"/>
</dbReference>
<dbReference type="GO" id="GO:0033819">
    <property type="term" value="F:lipoyl(octanoyl) transferase activity"/>
    <property type="evidence" value="ECO:0007669"/>
    <property type="project" value="UniProtKB-EC"/>
</dbReference>
<dbReference type="InterPro" id="IPR004143">
    <property type="entry name" value="BPL_LPL_catalytic"/>
</dbReference>
<feature type="non-terminal residue" evidence="10">
    <location>
        <position position="245"/>
    </location>
</feature>
<evidence type="ECO:0000259" key="9">
    <source>
        <dbReference type="PROSITE" id="PS51733"/>
    </source>
</evidence>
<dbReference type="KEGG" id="bcom:BAUCODRAFT_56026"/>
<comment type="pathway">
    <text evidence="1">Protein modification; protein lipoylation via endogenous pathway; protein N(6)-(lipoyl)lysine from octanoyl-[acyl-carrier-protein]: step 1/2.</text>
</comment>
<dbReference type="PIRSF" id="PIRSF016262">
    <property type="entry name" value="LPLase"/>
    <property type="match status" value="1"/>
</dbReference>
<dbReference type="AlphaFoldDB" id="M2NHA7"/>
<dbReference type="CDD" id="cd16444">
    <property type="entry name" value="LipB"/>
    <property type="match status" value="1"/>
</dbReference>
<dbReference type="Proteomes" id="UP000011761">
    <property type="component" value="Unassembled WGS sequence"/>
</dbReference>
<proteinExistence type="inferred from homology"/>
<evidence type="ECO:0000256" key="6">
    <source>
        <dbReference type="PIRSR" id="PIRSR016262-1"/>
    </source>
</evidence>
<dbReference type="RefSeq" id="XP_007674554.1">
    <property type="nucleotide sequence ID" value="XM_007676364.1"/>
</dbReference>
<reference evidence="10 11" key="1">
    <citation type="journal article" date="2012" name="PLoS Pathog.">
        <title>Diverse lifestyles and strategies of plant pathogenesis encoded in the genomes of eighteen Dothideomycetes fungi.</title>
        <authorList>
            <person name="Ohm R.A."/>
            <person name="Feau N."/>
            <person name="Henrissat B."/>
            <person name="Schoch C.L."/>
            <person name="Horwitz B.A."/>
            <person name="Barry K.W."/>
            <person name="Condon B.J."/>
            <person name="Copeland A.C."/>
            <person name="Dhillon B."/>
            <person name="Glaser F."/>
            <person name="Hesse C.N."/>
            <person name="Kosti I."/>
            <person name="LaButti K."/>
            <person name="Lindquist E.A."/>
            <person name="Lucas S."/>
            <person name="Salamov A.A."/>
            <person name="Bradshaw R.E."/>
            <person name="Ciuffetti L."/>
            <person name="Hamelin R.C."/>
            <person name="Kema G.H.J."/>
            <person name="Lawrence C."/>
            <person name="Scott J.A."/>
            <person name="Spatafora J.W."/>
            <person name="Turgeon B.G."/>
            <person name="de Wit P.J.G.M."/>
            <person name="Zhong S."/>
            <person name="Goodwin S.B."/>
            <person name="Grigoriev I.V."/>
        </authorList>
    </citation>
    <scope>NUCLEOTIDE SEQUENCE [LARGE SCALE GENOMIC DNA]</scope>
    <source>
        <strain evidence="10 11">UAMH 10762</strain>
    </source>
</reference>
<evidence type="ECO:0000256" key="8">
    <source>
        <dbReference type="PIRSR" id="PIRSR016262-3"/>
    </source>
</evidence>
<keyword evidence="11" id="KW-1185">Reference proteome</keyword>
<evidence type="ECO:0000256" key="1">
    <source>
        <dbReference type="ARBA" id="ARBA00004821"/>
    </source>
</evidence>
<dbReference type="NCBIfam" id="TIGR00214">
    <property type="entry name" value="lipB"/>
    <property type="match status" value="1"/>
</dbReference>
<feature type="binding site" evidence="7">
    <location>
        <begin position="88"/>
        <end position="95"/>
    </location>
    <ligand>
        <name>substrate</name>
    </ligand>
</feature>
<name>M2NHA7_BAUPA</name>
<dbReference type="HOGENOM" id="CLU_035168_0_1_1"/>
<dbReference type="OrthoDB" id="19908at2759"/>
<gene>
    <name evidence="10" type="ORF">BAUCODRAFT_56026</name>
</gene>
<dbReference type="PANTHER" id="PTHR10993">
    <property type="entry name" value="OCTANOYLTRANSFERASE"/>
    <property type="match status" value="1"/>
</dbReference>
<comment type="similarity">
    <text evidence="2">Belongs to the LipB family.</text>
</comment>
<dbReference type="GO" id="GO:0009249">
    <property type="term" value="P:protein lipoylation"/>
    <property type="evidence" value="ECO:0007669"/>
    <property type="project" value="InterPro"/>
</dbReference>
<keyword evidence="5" id="KW-0012">Acyltransferase</keyword>
<dbReference type="GeneID" id="19115499"/>
<feature type="active site" description="Acyl-thioester intermediate" evidence="6">
    <location>
        <position position="193"/>
    </location>
</feature>
<evidence type="ECO:0000256" key="5">
    <source>
        <dbReference type="ARBA" id="ARBA00023315"/>
    </source>
</evidence>
<evidence type="ECO:0000313" key="11">
    <source>
        <dbReference type="Proteomes" id="UP000011761"/>
    </source>
</evidence>
<evidence type="ECO:0000256" key="4">
    <source>
        <dbReference type="ARBA" id="ARBA00022679"/>
    </source>
</evidence>
<dbReference type="InterPro" id="IPR000544">
    <property type="entry name" value="Octanoyltransferase"/>
</dbReference>
<dbReference type="EC" id="2.3.1.181" evidence="3"/>
<dbReference type="eggNOG" id="KOG0325">
    <property type="taxonomic scope" value="Eukaryota"/>
</dbReference>
<protein>
    <recommendedName>
        <fullName evidence="3">lipoyl(octanoyl) transferase</fullName>
        <ecNumber evidence="3">2.3.1.181</ecNumber>
    </recommendedName>
</protein>
<feature type="domain" description="BPL/LPL catalytic" evidence="9">
    <location>
        <begin position="39"/>
        <end position="235"/>
    </location>
</feature>
<dbReference type="InterPro" id="IPR020605">
    <property type="entry name" value="Octanoyltransferase_CS"/>
</dbReference>
<evidence type="ECO:0000256" key="7">
    <source>
        <dbReference type="PIRSR" id="PIRSR016262-2"/>
    </source>
</evidence>
<dbReference type="Gene3D" id="3.30.930.10">
    <property type="entry name" value="Bira Bifunctional Protein, Domain 2"/>
    <property type="match status" value="1"/>
</dbReference>
<evidence type="ECO:0000256" key="2">
    <source>
        <dbReference type="ARBA" id="ARBA00007907"/>
    </source>
</evidence>
<dbReference type="PROSITE" id="PS01313">
    <property type="entry name" value="LIPB"/>
    <property type="match status" value="1"/>
</dbReference>
<dbReference type="SUPFAM" id="SSF55681">
    <property type="entry name" value="Class II aaRS and biotin synthetases"/>
    <property type="match status" value="1"/>
</dbReference>
<dbReference type="OMA" id="TEEPMWY"/>
<feature type="non-terminal residue" evidence="10">
    <location>
        <position position="1"/>
    </location>
</feature>
<dbReference type="UniPathway" id="UPA00538">
    <property type="reaction ID" value="UER00592"/>
</dbReference>
<dbReference type="EMBL" id="KB445553">
    <property type="protein sequence ID" value="EMC98410.1"/>
    <property type="molecule type" value="Genomic_DNA"/>
</dbReference>
<feature type="binding site" evidence="7">
    <location>
        <begin position="175"/>
        <end position="177"/>
    </location>
    <ligand>
        <name>substrate</name>
    </ligand>
</feature>
<feature type="binding site" evidence="7">
    <location>
        <begin position="162"/>
        <end position="164"/>
    </location>
    <ligand>
        <name>substrate</name>
    </ligand>
</feature>
<accession>M2NHA7</accession>
<keyword evidence="4" id="KW-0808">Transferase</keyword>
<feature type="site" description="Lowers pKa of active site Cys" evidence="8">
    <location>
        <position position="159"/>
    </location>
</feature>
<dbReference type="InterPro" id="IPR045864">
    <property type="entry name" value="aa-tRNA-synth_II/BPL/LPL"/>
</dbReference>
<dbReference type="STRING" id="717646.M2NHA7"/>
<dbReference type="Pfam" id="PF21948">
    <property type="entry name" value="LplA-B_cat"/>
    <property type="match status" value="1"/>
</dbReference>
<evidence type="ECO:0000313" key="10">
    <source>
        <dbReference type="EMBL" id="EMC98410.1"/>
    </source>
</evidence>
<organism evidence="10 11">
    <name type="scientific">Baudoinia panamericana (strain UAMH 10762)</name>
    <name type="common">Angels' share fungus</name>
    <name type="synonym">Baudoinia compniacensis (strain UAMH 10762)</name>
    <dbReference type="NCBI Taxonomy" id="717646"/>
    <lineage>
        <taxon>Eukaryota</taxon>
        <taxon>Fungi</taxon>
        <taxon>Dikarya</taxon>
        <taxon>Ascomycota</taxon>
        <taxon>Pezizomycotina</taxon>
        <taxon>Dothideomycetes</taxon>
        <taxon>Dothideomycetidae</taxon>
        <taxon>Mycosphaerellales</taxon>
        <taxon>Teratosphaeriaceae</taxon>
        <taxon>Baudoinia</taxon>
    </lineage>
</organism>
<dbReference type="PROSITE" id="PS51733">
    <property type="entry name" value="BPL_LPL_CATALYTIC"/>
    <property type="match status" value="1"/>
</dbReference>
<sequence length="245" mass="26629">LRHLHLPTLTPYTHVSTLQDRLVRSLLAHKASTTNFTNTPPNPTVITAEFTPVYTCGRREVGTLSAQQKAYLTEQTTWGQAEFHEALRGGQTTFHGPGQLVAYPILDLRRHALTPRCWVNALEGAVIATCAAYGVEAGRTENPGVWVHGQGQEGGDERKICAVGVHLRRNVTSHGIGLNVSTELGWFRRIVACGLEGKGTTSLQAEIGDVRPVPSVEEVGGIFVEMLARNLYGVDGVEQIDEADI</sequence>
<evidence type="ECO:0000256" key="3">
    <source>
        <dbReference type="ARBA" id="ARBA00012334"/>
    </source>
</evidence>